<keyword evidence="4" id="KW-1185">Reference proteome</keyword>
<feature type="transmembrane region" description="Helical" evidence="1">
    <location>
        <begin position="158"/>
        <end position="179"/>
    </location>
</feature>
<evidence type="ECO:0000256" key="1">
    <source>
        <dbReference type="SAM" id="Phobius"/>
    </source>
</evidence>
<dbReference type="GO" id="GO:0008757">
    <property type="term" value="F:S-adenosylmethionine-dependent methyltransferase activity"/>
    <property type="evidence" value="ECO:0007669"/>
    <property type="project" value="InterPro"/>
</dbReference>
<dbReference type="PANTHER" id="PTHR43591">
    <property type="entry name" value="METHYLTRANSFERASE"/>
    <property type="match status" value="1"/>
</dbReference>
<evidence type="ECO:0000313" key="4">
    <source>
        <dbReference type="Proteomes" id="UP000037784"/>
    </source>
</evidence>
<keyword evidence="1" id="KW-0812">Transmembrane</keyword>
<proteinExistence type="predicted"/>
<feature type="domain" description="Methyltransferase type 11" evidence="2">
    <location>
        <begin position="69"/>
        <end position="117"/>
    </location>
</feature>
<name>A0A0M8K8X6_9CHLR</name>
<protein>
    <recommendedName>
        <fullName evidence="2">Methyltransferase type 11 domain-containing protein</fullName>
    </recommendedName>
</protein>
<evidence type="ECO:0000313" key="3">
    <source>
        <dbReference type="EMBL" id="GAP62696.1"/>
    </source>
</evidence>
<accession>A0A0M8K8X6</accession>
<sequence length="219" mass="25190">MSWLKKIYLDPASQHEESWKTALAQLAQRPGILLDLGGGTPFQGYIRAEMIGPQTDYFSLDIRESAAPHIVGDVMCLPFRDESVDNILCNAVLEHIPNPQQAIDEMYRVLKPGGSAYVGVPFIYPYHDDIDYFRFSDTALQHMFSHFRDVRIEPMGDYVFTTTLFLTGFTFPIAMHLGWLTNPLRWILKTSQRITGTFQRRYQRGLTRSPVGWYVYATK</sequence>
<dbReference type="RefSeq" id="WP_054492596.1">
    <property type="nucleotide sequence ID" value="NZ_BBZA01000076.1"/>
</dbReference>
<dbReference type="EMBL" id="BBZA01000076">
    <property type="protein sequence ID" value="GAP62696.1"/>
    <property type="molecule type" value="Genomic_DNA"/>
</dbReference>
<evidence type="ECO:0000259" key="2">
    <source>
        <dbReference type="Pfam" id="PF08241"/>
    </source>
</evidence>
<dbReference type="CDD" id="cd02440">
    <property type="entry name" value="AdoMet_MTases"/>
    <property type="match status" value="1"/>
</dbReference>
<organism evidence="3 4">
    <name type="scientific">Ardenticatena maritima</name>
    <dbReference type="NCBI Taxonomy" id="872965"/>
    <lineage>
        <taxon>Bacteria</taxon>
        <taxon>Bacillati</taxon>
        <taxon>Chloroflexota</taxon>
        <taxon>Ardenticatenia</taxon>
        <taxon>Ardenticatenales</taxon>
        <taxon>Ardenticatenaceae</taxon>
        <taxon>Ardenticatena</taxon>
    </lineage>
</organism>
<dbReference type="AlphaFoldDB" id="A0A0M8K8X6"/>
<dbReference type="OrthoDB" id="9808140at2"/>
<keyword evidence="1" id="KW-0472">Membrane</keyword>
<dbReference type="Proteomes" id="UP000037784">
    <property type="component" value="Unassembled WGS sequence"/>
</dbReference>
<gene>
    <name evidence="3" type="ORF">ARMA_1119</name>
</gene>
<dbReference type="Gene3D" id="3.40.50.150">
    <property type="entry name" value="Vaccinia Virus protein VP39"/>
    <property type="match status" value="1"/>
</dbReference>
<dbReference type="InterPro" id="IPR013216">
    <property type="entry name" value="Methyltransf_11"/>
</dbReference>
<dbReference type="InterPro" id="IPR029063">
    <property type="entry name" value="SAM-dependent_MTases_sf"/>
</dbReference>
<reference evidence="4" key="2">
    <citation type="submission" date="2015-08" db="EMBL/GenBank/DDBJ databases">
        <title>Draft Genome Sequence of a Heterotrophic Facultative Anaerobic Bacterium Ardenticatena maritima Strain 110S.</title>
        <authorList>
            <person name="Kawaichi S."/>
            <person name="Yoshida T."/>
            <person name="Sako Y."/>
            <person name="Nakamura R."/>
        </authorList>
    </citation>
    <scope>NUCLEOTIDE SEQUENCE [LARGE SCALE GENOMIC DNA]</scope>
    <source>
        <strain evidence="4">110S</strain>
    </source>
</reference>
<dbReference type="InParanoid" id="A0A0M8K8X6"/>
<reference evidence="3 4" key="1">
    <citation type="journal article" date="2015" name="Genome Announc.">
        <title>Draft Genome Sequence of a Heterotrophic Facultative Anaerobic Thermophilic Bacterium, Ardenticatena maritima Strain 110ST.</title>
        <authorList>
            <person name="Kawaichi S."/>
            <person name="Yoshida T."/>
            <person name="Sako Y."/>
            <person name="Nakamura R."/>
        </authorList>
    </citation>
    <scope>NUCLEOTIDE SEQUENCE [LARGE SCALE GENOMIC DNA]</scope>
    <source>
        <strain evidence="3 4">110S</strain>
    </source>
</reference>
<dbReference type="SUPFAM" id="SSF53335">
    <property type="entry name" value="S-adenosyl-L-methionine-dependent methyltransferases"/>
    <property type="match status" value="1"/>
</dbReference>
<keyword evidence="1" id="KW-1133">Transmembrane helix</keyword>
<comment type="caution">
    <text evidence="3">The sequence shown here is derived from an EMBL/GenBank/DDBJ whole genome shotgun (WGS) entry which is preliminary data.</text>
</comment>
<dbReference type="Pfam" id="PF08241">
    <property type="entry name" value="Methyltransf_11"/>
    <property type="match status" value="1"/>
</dbReference>
<dbReference type="PANTHER" id="PTHR43591:SF110">
    <property type="entry name" value="RHODANESE DOMAIN-CONTAINING PROTEIN"/>
    <property type="match status" value="1"/>
</dbReference>